<evidence type="ECO:0000313" key="1">
    <source>
        <dbReference type="EMBL" id="WAQ93880.1"/>
    </source>
</evidence>
<accession>A0ABY7DBZ3</accession>
<protein>
    <submittedName>
        <fullName evidence="1">Uncharacterized protein</fullName>
    </submittedName>
</protein>
<organism evidence="1 2">
    <name type="scientific">Mya arenaria</name>
    <name type="common">Soft-shell clam</name>
    <dbReference type="NCBI Taxonomy" id="6604"/>
    <lineage>
        <taxon>Eukaryota</taxon>
        <taxon>Metazoa</taxon>
        <taxon>Spiralia</taxon>
        <taxon>Lophotrochozoa</taxon>
        <taxon>Mollusca</taxon>
        <taxon>Bivalvia</taxon>
        <taxon>Autobranchia</taxon>
        <taxon>Heteroconchia</taxon>
        <taxon>Euheterodonta</taxon>
        <taxon>Imparidentia</taxon>
        <taxon>Neoheterodontei</taxon>
        <taxon>Myida</taxon>
        <taxon>Myoidea</taxon>
        <taxon>Myidae</taxon>
        <taxon>Mya</taxon>
    </lineage>
</organism>
<dbReference type="Proteomes" id="UP001164746">
    <property type="component" value="Chromosome 1"/>
</dbReference>
<proteinExistence type="predicted"/>
<gene>
    <name evidence="1" type="ORF">MAR_006351</name>
</gene>
<keyword evidence="2" id="KW-1185">Reference proteome</keyword>
<evidence type="ECO:0000313" key="2">
    <source>
        <dbReference type="Proteomes" id="UP001164746"/>
    </source>
</evidence>
<reference evidence="1" key="1">
    <citation type="submission" date="2022-11" db="EMBL/GenBank/DDBJ databases">
        <title>Centuries of genome instability and evolution in soft-shell clam transmissible cancer (bioRxiv).</title>
        <authorList>
            <person name="Hart S.F.M."/>
            <person name="Yonemitsu M.A."/>
            <person name="Giersch R.M."/>
            <person name="Beal B.F."/>
            <person name="Arriagada G."/>
            <person name="Davis B.W."/>
            <person name="Ostrander E.A."/>
            <person name="Goff S.P."/>
            <person name="Metzger M.J."/>
        </authorList>
    </citation>
    <scope>NUCLEOTIDE SEQUENCE</scope>
    <source>
        <strain evidence="1">MELC-2E11</strain>
        <tissue evidence="1">Siphon/mantle</tissue>
    </source>
</reference>
<dbReference type="EMBL" id="CP111012">
    <property type="protein sequence ID" value="WAQ93880.1"/>
    <property type="molecule type" value="Genomic_DNA"/>
</dbReference>
<sequence length="111" mass="12392">MTMDRYHAEIDCRHGSLRAEHQVGPNLTKRIFRLRSTAAMEVYGPSIELDLSLPNVSSGLNFTVANVTDTNMVQNNDTTEEFNKQRHSNPAIGNSSNLTGSCLKYNCIDVF</sequence>
<name>A0ABY7DBZ3_MYAAR</name>